<evidence type="ECO:0000313" key="7">
    <source>
        <dbReference type="Proteomes" id="UP001600894"/>
    </source>
</evidence>
<name>A0ABQ0ATG2_9FIRM</name>
<dbReference type="RefSeq" id="WP_390471112.1">
    <property type="nucleotide sequence ID" value="NZ_BAABXL010000001.1"/>
</dbReference>
<dbReference type="Proteomes" id="UP001600894">
    <property type="component" value="Unassembled WGS sequence"/>
</dbReference>
<gene>
    <name evidence="6" type="ORF">F130042H8_03810</name>
</gene>
<keyword evidence="7" id="KW-1185">Reference proteome</keyword>
<feature type="signal peptide" evidence="5">
    <location>
        <begin position="1"/>
        <end position="23"/>
    </location>
</feature>
<dbReference type="PRINTS" id="PR00909">
    <property type="entry name" value="SPERMDNBNDNG"/>
</dbReference>
<reference evidence="6 7" key="1">
    <citation type="submission" date="2024-04" db="EMBL/GenBank/DDBJ databases">
        <title>Defined microbial consortia suppress multidrug-resistant proinflammatory Enterobacteriaceae via ecological control.</title>
        <authorList>
            <person name="Furuichi M."/>
            <person name="Kawaguchi T."/>
            <person name="Pust M."/>
            <person name="Yasuma K."/>
            <person name="Plichta D."/>
            <person name="Hasegawa N."/>
            <person name="Ohya T."/>
            <person name="Bhattarai S."/>
            <person name="Sasajima S."/>
            <person name="Aoto Y."/>
            <person name="Tuganbaev T."/>
            <person name="Yaginuma M."/>
            <person name="Ueda M."/>
            <person name="Okahashi N."/>
            <person name="Amafuji K."/>
            <person name="Kiridooshi Y."/>
            <person name="Sugita K."/>
            <person name="Strazar M."/>
            <person name="Skelly A."/>
            <person name="Suda W."/>
            <person name="Hattori M."/>
            <person name="Nakamoto N."/>
            <person name="Caballero S."/>
            <person name="Norman J."/>
            <person name="Olle B."/>
            <person name="Tanoue T."/>
            <person name="Arita M."/>
            <person name="Bucci V."/>
            <person name="Atarashi K."/>
            <person name="Xavier R."/>
            <person name="Honda K."/>
        </authorList>
    </citation>
    <scope>NUCLEOTIDE SEQUENCE [LARGE SCALE GENOMIC DNA]</scope>
    <source>
        <strain evidence="7">f13</strain>
    </source>
</reference>
<evidence type="ECO:0000256" key="4">
    <source>
        <dbReference type="ARBA" id="ARBA00022764"/>
    </source>
</evidence>
<protein>
    <submittedName>
        <fullName evidence="6">Spermidine/putrescine ABC transporter substrate-binding protein</fullName>
    </submittedName>
</protein>
<evidence type="ECO:0000313" key="6">
    <source>
        <dbReference type="EMBL" id="GAA6267321.1"/>
    </source>
</evidence>
<dbReference type="InterPro" id="IPR001188">
    <property type="entry name" value="Sperm_putr-bd"/>
</dbReference>
<dbReference type="PIRSF" id="PIRSF019574">
    <property type="entry name" value="Periplasmic_polyamine_BP"/>
    <property type="match status" value="1"/>
</dbReference>
<dbReference type="EMBL" id="BAABXL010000001">
    <property type="protein sequence ID" value="GAA6267321.1"/>
    <property type="molecule type" value="Genomic_DNA"/>
</dbReference>
<organism evidence="6 7">
    <name type="scientific">Enterocloster alcoholdehydrogenati</name>
    <dbReference type="NCBI Taxonomy" id="2547410"/>
    <lineage>
        <taxon>Bacteria</taxon>
        <taxon>Bacillati</taxon>
        <taxon>Bacillota</taxon>
        <taxon>Clostridia</taxon>
        <taxon>Lachnospirales</taxon>
        <taxon>Lachnospiraceae</taxon>
        <taxon>Enterocloster</taxon>
    </lineage>
</organism>
<comment type="subcellular location">
    <subcellularLocation>
        <location evidence="1">Periplasm</location>
    </subcellularLocation>
</comment>
<evidence type="ECO:0000256" key="2">
    <source>
        <dbReference type="ARBA" id="ARBA00022448"/>
    </source>
</evidence>
<comment type="caution">
    <text evidence="6">The sequence shown here is derived from an EMBL/GenBank/DDBJ whole genome shotgun (WGS) entry which is preliminary data.</text>
</comment>
<dbReference type="PANTHER" id="PTHR30222">
    <property type="entry name" value="SPERMIDINE/PUTRESCINE-BINDING PERIPLASMIC PROTEIN"/>
    <property type="match status" value="1"/>
</dbReference>
<keyword evidence="4" id="KW-0574">Periplasm</keyword>
<sequence length="375" mass="42612">MKKKTAASLKALALLLLSAGALTGCGSGSGDRSSGSQNSSGEDNKLYVYNWGEYIDESVIDDFEEETGIQVVYDVFETNEEMYPIIEAGAVKYDVVCPSDYTIQRMIQNNLLAEINYDNVPNIKEIGTEYIDMAKDFDPENKYAVPYCWGTEGILYNKQRLDELGVPYPTKWADLWNPQLKGEILMHNTLRYAFMAALKIKGYSLNTTDPNELAEARDMLIEQKPLVQAYVIDQVRDKMINGEAAVAMLYSGDLLYIQEMSREQDSGYDLEYVIPEEGTSYWIDCWVIPANAEHKENAEKWINFLCRPDIAKKNFDYITYATPNKGAFELLDDDLKNNKAVFPDLSALKNSESVHYLGEEANDMYNEMWKQVKAN</sequence>
<dbReference type="CDD" id="cd13663">
    <property type="entry name" value="PBP2_PotD_PotF_like_2"/>
    <property type="match status" value="1"/>
</dbReference>
<dbReference type="PANTHER" id="PTHR30222:SF17">
    <property type="entry name" value="SPERMIDINE_PUTRESCINE-BINDING PERIPLASMIC PROTEIN"/>
    <property type="match status" value="1"/>
</dbReference>
<keyword evidence="3 5" id="KW-0732">Signal</keyword>
<keyword evidence="2" id="KW-0813">Transport</keyword>
<dbReference type="InterPro" id="IPR006059">
    <property type="entry name" value="SBP"/>
</dbReference>
<dbReference type="Gene3D" id="3.40.190.10">
    <property type="entry name" value="Periplasmic binding protein-like II"/>
    <property type="match status" value="2"/>
</dbReference>
<evidence type="ECO:0000256" key="5">
    <source>
        <dbReference type="SAM" id="SignalP"/>
    </source>
</evidence>
<accession>A0ABQ0ATG2</accession>
<evidence type="ECO:0000256" key="3">
    <source>
        <dbReference type="ARBA" id="ARBA00022729"/>
    </source>
</evidence>
<dbReference type="PROSITE" id="PS51257">
    <property type="entry name" value="PROKAR_LIPOPROTEIN"/>
    <property type="match status" value="1"/>
</dbReference>
<dbReference type="SUPFAM" id="SSF53850">
    <property type="entry name" value="Periplasmic binding protein-like II"/>
    <property type="match status" value="1"/>
</dbReference>
<dbReference type="Pfam" id="PF13416">
    <property type="entry name" value="SBP_bac_8"/>
    <property type="match status" value="1"/>
</dbReference>
<evidence type="ECO:0000256" key="1">
    <source>
        <dbReference type="ARBA" id="ARBA00004418"/>
    </source>
</evidence>
<proteinExistence type="predicted"/>
<feature type="chain" id="PRO_5045552727" evidence="5">
    <location>
        <begin position="24"/>
        <end position="375"/>
    </location>
</feature>